<reference evidence="1 2" key="1">
    <citation type="journal article" date="2015" name="PLoS Negl. Trop. Dis.">
        <title>Distribution of Plasmids in Distinct Leptospira Pathogenic Species.</title>
        <authorList>
            <person name="Wang Y."/>
            <person name="Zhuang X."/>
            <person name="Zhong Y."/>
            <person name="Zhang C."/>
            <person name="Zhang Y."/>
            <person name="Zeng L."/>
            <person name="Zhu Y."/>
            <person name="He P."/>
            <person name="Dong K."/>
            <person name="Pal U."/>
            <person name="Guo X."/>
            <person name="Qin J."/>
        </authorList>
    </citation>
    <scope>NUCLEOTIDE SEQUENCE [LARGE SCALE GENOMIC DNA]</scope>
    <source>
        <strain evidence="1 2">56604</strain>
    </source>
</reference>
<dbReference type="Proteomes" id="UP000058857">
    <property type="component" value="Chromosome 1"/>
</dbReference>
<organism evidence="1">
    <name type="scientific">Leptospira borgpetersenii serovar Ballum</name>
    <dbReference type="NCBI Taxonomy" id="280505"/>
    <lineage>
        <taxon>Bacteria</taxon>
        <taxon>Pseudomonadati</taxon>
        <taxon>Spirochaetota</taxon>
        <taxon>Spirochaetia</taxon>
        <taxon>Leptospirales</taxon>
        <taxon>Leptospiraceae</taxon>
        <taxon>Leptospira</taxon>
    </lineage>
</organism>
<dbReference type="RefSeq" id="WP_002735933.1">
    <property type="nucleotide sequence ID" value="NZ_CP012029.1"/>
</dbReference>
<keyword evidence="1" id="KW-0808">Transferase</keyword>
<dbReference type="SUPFAM" id="SSF53756">
    <property type="entry name" value="UDP-Glycosyltransferase/glycogen phosphorylase"/>
    <property type="match status" value="1"/>
</dbReference>
<dbReference type="PANTHER" id="PTHR38134">
    <property type="entry name" value="SLR1395 PROTEIN"/>
    <property type="match status" value="1"/>
</dbReference>
<dbReference type="PANTHER" id="PTHR38134:SF2">
    <property type="entry name" value="GALACTOKINASE"/>
    <property type="match status" value="1"/>
</dbReference>
<dbReference type="InterPro" id="IPR053205">
    <property type="entry name" value="GHMP_kinase_L-arabinokinase"/>
</dbReference>
<evidence type="ECO:0000313" key="1">
    <source>
        <dbReference type="EMBL" id="ALO27259.1"/>
    </source>
</evidence>
<dbReference type="EMBL" id="CP012029">
    <property type="protein sequence ID" value="ALO27259.1"/>
    <property type="molecule type" value="Genomic_DNA"/>
</dbReference>
<proteinExistence type="predicted"/>
<dbReference type="PATRIC" id="fig|280505.15.peg.2979"/>
<dbReference type="GeneID" id="61173356"/>
<name>A0A0E3B0C4_LEPBO</name>
<accession>A0A0E3B0C4</accession>
<evidence type="ECO:0000313" key="2">
    <source>
        <dbReference type="Proteomes" id="UP000058857"/>
    </source>
</evidence>
<dbReference type="AlphaFoldDB" id="A0A0E3B0C4"/>
<dbReference type="GO" id="GO:0016740">
    <property type="term" value="F:transferase activity"/>
    <property type="evidence" value="ECO:0007669"/>
    <property type="project" value="UniProtKB-KW"/>
</dbReference>
<gene>
    <name evidence="1" type="ORF">LBBP_03050</name>
</gene>
<protein>
    <submittedName>
        <fullName evidence="1">Glycosyltransferase family 1</fullName>
    </submittedName>
</protein>
<sequence>MKITYYVSGHGFGHISRSMEIILHLLRSFPDLEIDLVTVREKFLTTLSLSEEDSKNLERLCVRKKDVDVGMIQKDSLSIDIRATEKKLKEFDLQKQYIQISEIESCLDFETELIVSDSASLPFMVADKIKIPSLFVGNFTWDFIYSGYAKESPVFERTAKILYEEYYHATFGLLLPFACPAPSLAEQKQIGLVGRKPYLNKEAAKELFQLPKDKTHLLFSFGAYGVETSRFHWERFDPEKYTIVLSGTDFDLTQIPKKQKTGIVQLSGIHYPDLLTACDYVITKPGYGIMSESVYAKTPLLYTDRGNFPEVPYLRKNLNEEIPSAYISNEELFSFRFDPSIANVLSWKGKPSSLFQRDGREDVKHAVSVFLKLI</sequence>